<feature type="domain" description="HNH nuclease" evidence="1">
    <location>
        <begin position="13"/>
        <end position="67"/>
    </location>
</feature>
<dbReference type="Pfam" id="PF14279">
    <property type="entry name" value="HNH_5"/>
    <property type="match status" value="1"/>
</dbReference>
<dbReference type="InterPro" id="IPR029471">
    <property type="entry name" value="HNH_5"/>
</dbReference>
<keyword evidence="2" id="KW-0540">Nuclease</keyword>
<dbReference type="Proteomes" id="UP000738376">
    <property type="component" value="Unassembled WGS sequence"/>
</dbReference>
<keyword evidence="2" id="KW-0255">Endonuclease</keyword>
<dbReference type="RefSeq" id="WP_169363007.1">
    <property type="nucleotide sequence ID" value="NZ_JAAVJL010000001.1"/>
</dbReference>
<keyword evidence="3" id="KW-1185">Reference proteome</keyword>
<dbReference type="EMBL" id="JAAVJL010000001">
    <property type="protein sequence ID" value="NMF58065.1"/>
    <property type="molecule type" value="Genomic_DNA"/>
</dbReference>
<sequence>MADKTPRISFPPEVRKYVFDRNNYQCQSCHKTDLTAKTLQVDHIIPLAQGGTNDFSNLQTLCAKCNRKKSAKIDPRFRRLYSD</sequence>
<evidence type="ECO:0000313" key="2">
    <source>
        <dbReference type="EMBL" id="NMF58065.1"/>
    </source>
</evidence>
<reference evidence="2 3" key="1">
    <citation type="submission" date="2020-03" db="EMBL/GenBank/DDBJ databases">
        <title>Draft Genome Sequence of 2-Methylisoborneol Producing Pseudanabaena yagii Strain GIHE-NHR1 Isolated from North Han River in South Korea.</title>
        <authorList>
            <person name="Jeong J."/>
        </authorList>
    </citation>
    <scope>NUCLEOTIDE SEQUENCE [LARGE SCALE GENOMIC DNA]</scope>
    <source>
        <strain evidence="2 3">GIHE-NHR1</strain>
    </source>
</reference>
<dbReference type="SMART" id="SM00507">
    <property type="entry name" value="HNHc"/>
    <property type="match status" value="1"/>
</dbReference>
<organism evidence="2 3">
    <name type="scientific">Pseudanabaena yagii GIHE-NHR1</name>
    <dbReference type="NCBI Taxonomy" id="2722753"/>
    <lineage>
        <taxon>Bacteria</taxon>
        <taxon>Bacillati</taxon>
        <taxon>Cyanobacteriota</taxon>
        <taxon>Cyanophyceae</taxon>
        <taxon>Pseudanabaenales</taxon>
        <taxon>Pseudanabaenaceae</taxon>
        <taxon>Pseudanabaena</taxon>
        <taxon>Pseudanabaena yagii</taxon>
    </lineage>
</organism>
<dbReference type="InterPro" id="IPR036280">
    <property type="entry name" value="Multihaem_cyt_sf"/>
</dbReference>
<dbReference type="Gene3D" id="1.10.30.50">
    <property type="match status" value="1"/>
</dbReference>
<evidence type="ECO:0000259" key="1">
    <source>
        <dbReference type="SMART" id="SM00507"/>
    </source>
</evidence>
<dbReference type="SUPFAM" id="SSF48695">
    <property type="entry name" value="Multiheme cytochromes"/>
    <property type="match status" value="1"/>
</dbReference>
<evidence type="ECO:0000313" key="3">
    <source>
        <dbReference type="Proteomes" id="UP000738376"/>
    </source>
</evidence>
<comment type="caution">
    <text evidence="2">The sequence shown here is derived from an EMBL/GenBank/DDBJ whole genome shotgun (WGS) entry which is preliminary data.</text>
</comment>
<dbReference type="InterPro" id="IPR003615">
    <property type="entry name" value="HNH_nuc"/>
</dbReference>
<dbReference type="PANTHER" id="PTHR33877">
    <property type="entry name" value="SLL1193 PROTEIN"/>
    <property type="match status" value="1"/>
</dbReference>
<dbReference type="InterPro" id="IPR052892">
    <property type="entry name" value="NA-targeting_endonuclease"/>
</dbReference>
<keyword evidence="2" id="KW-0378">Hydrolase</keyword>
<gene>
    <name evidence="2" type="ORF">HC246_08515</name>
</gene>
<dbReference type="GO" id="GO:0004519">
    <property type="term" value="F:endonuclease activity"/>
    <property type="evidence" value="ECO:0007669"/>
    <property type="project" value="UniProtKB-KW"/>
</dbReference>
<proteinExistence type="predicted"/>
<accession>A0ABX1LSP0</accession>
<name>A0ABX1LSP0_9CYAN</name>
<dbReference type="PANTHER" id="PTHR33877:SF1">
    <property type="entry name" value="TYPE IV METHYL-DIRECTED RESTRICTION ENZYME ECOKMCRA"/>
    <property type="match status" value="1"/>
</dbReference>
<protein>
    <submittedName>
        <fullName evidence="2">HNH endonuclease</fullName>
    </submittedName>
</protein>
<dbReference type="CDD" id="cd00085">
    <property type="entry name" value="HNHc"/>
    <property type="match status" value="1"/>
</dbReference>